<dbReference type="AlphaFoldDB" id="A0A1N6ZJ83"/>
<feature type="chain" id="PRO_5012839788" evidence="1">
    <location>
        <begin position="24"/>
        <end position="153"/>
    </location>
</feature>
<dbReference type="EMBL" id="FTMA01000009">
    <property type="protein sequence ID" value="SIR26952.1"/>
    <property type="molecule type" value="Genomic_DNA"/>
</dbReference>
<dbReference type="Proteomes" id="UP000186953">
    <property type="component" value="Unassembled WGS sequence"/>
</dbReference>
<protein>
    <submittedName>
        <fullName evidence="3">Lipocalin-like domain-containing protein</fullName>
    </submittedName>
</protein>
<feature type="domain" description="Lipocalin-like" evidence="2">
    <location>
        <begin position="33"/>
        <end position="124"/>
    </location>
</feature>
<dbReference type="RefSeq" id="WP_076550616.1">
    <property type="nucleotide sequence ID" value="NZ_FTMA01000009.1"/>
</dbReference>
<dbReference type="Pfam" id="PF13648">
    <property type="entry name" value="Lipocalin_4"/>
    <property type="match status" value="1"/>
</dbReference>
<evidence type="ECO:0000259" key="2">
    <source>
        <dbReference type="Pfam" id="PF13648"/>
    </source>
</evidence>
<keyword evidence="4" id="KW-1185">Reference proteome</keyword>
<name>A0A1N6ZJ83_9FLAO</name>
<feature type="signal peptide" evidence="1">
    <location>
        <begin position="1"/>
        <end position="23"/>
    </location>
</feature>
<organism evidence="3 4">
    <name type="scientific">Maribacter ulvicola</name>
    <dbReference type="NCBI Taxonomy" id="228959"/>
    <lineage>
        <taxon>Bacteria</taxon>
        <taxon>Pseudomonadati</taxon>
        <taxon>Bacteroidota</taxon>
        <taxon>Flavobacteriia</taxon>
        <taxon>Flavobacteriales</taxon>
        <taxon>Flavobacteriaceae</taxon>
        <taxon>Maribacter</taxon>
    </lineage>
</organism>
<keyword evidence="1" id="KW-0732">Signal</keyword>
<gene>
    <name evidence="3" type="ORF">SAMN05421797_1099</name>
</gene>
<dbReference type="InterPro" id="IPR024311">
    <property type="entry name" value="Lipocalin-like"/>
</dbReference>
<dbReference type="PROSITE" id="PS51257">
    <property type="entry name" value="PROKAR_LIPOPROTEIN"/>
    <property type="match status" value="1"/>
</dbReference>
<sequence length="153" mass="16958">MKKMKLFCGILIGLMIFSSCSNDDDSNSDSNSIVGTWKAIKEVDVCSTGNEDVYDFDSCEQTGRTIFSENGTLSITEYDLENGNCEQYYSAIGTWSLSGNNLTVTTEGETNNPTFFELSNNVLRIGYYDADPNDPCDGGNLPSHYYTELVRVE</sequence>
<dbReference type="OrthoDB" id="1452563at2"/>
<evidence type="ECO:0000313" key="3">
    <source>
        <dbReference type="EMBL" id="SIR26952.1"/>
    </source>
</evidence>
<evidence type="ECO:0000256" key="1">
    <source>
        <dbReference type="SAM" id="SignalP"/>
    </source>
</evidence>
<evidence type="ECO:0000313" key="4">
    <source>
        <dbReference type="Proteomes" id="UP000186953"/>
    </source>
</evidence>
<dbReference type="STRING" id="228959.SAMN05421797_1099"/>
<proteinExistence type="predicted"/>
<reference evidence="4" key="1">
    <citation type="submission" date="2017-01" db="EMBL/GenBank/DDBJ databases">
        <authorList>
            <person name="Varghese N."/>
            <person name="Submissions S."/>
        </authorList>
    </citation>
    <scope>NUCLEOTIDE SEQUENCE [LARGE SCALE GENOMIC DNA]</scope>
    <source>
        <strain evidence="4">DSM 15366</strain>
    </source>
</reference>
<accession>A0A1N6ZJ83</accession>